<dbReference type="SUPFAM" id="SSF51905">
    <property type="entry name" value="FAD/NAD(P)-binding domain"/>
    <property type="match status" value="1"/>
</dbReference>
<dbReference type="PRINTS" id="PR00469">
    <property type="entry name" value="PNDRDTASEII"/>
</dbReference>
<dbReference type="InterPro" id="IPR001155">
    <property type="entry name" value="OxRdtase_FMN_N"/>
</dbReference>
<dbReference type="GO" id="GO:0010181">
    <property type="term" value="F:FMN binding"/>
    <property type="evidence" value="ECO:0007669"/>
    <property type="project" value="InterPro"/>
</dbReference>
<keyword evidence="5" id="KW-0288">FMN</keyword>
<dbReference type="InterPro" id="IPR023753">
    <property type="entry name" value="FAD/NAD-binding_dom"/>
</dbReference>
<evidence type="ECO:0000313" key="14">
    <source>
        <dbReference type="Proteomes" id="UP000000759"/>
    </source>
</evidence>
<feature type="domain" description="NADH:flavin oxidoreductase/NADH oxidase N-terminal" evidence="11">
    <location>
        <begin position="59"/>
        <end position="410"/>
    </location>
</feature>
<keyword evidence="4" id="KW-0285">Flavoprotein</keyword>
<reference evidence="13 14" key="1">
    <citation type="journal article" date="2008" name="Nature">
        <title>The Phaeodactylum genome reveals the evolutionary history of diatom genomes.</title>
        <authorList>
            <person name="Bowler C."/>
            <person name="Allen A.E."/>
            <person name="Badger J.H."/>
            <person name="Grimwood J."/>
            <person name="Jabbari K."/>
            <person name="Kuo A."/>
            <person name="Maheswari U."/>
            <person name="Martens C."/>
            <person name="Maumus F."/>
            <person name="Otillar R.P."/>
            <person name="Rayko E."/>
            <person name="Salamov A."/>
            <person name="Vandepoele K."/>
            <person name="Beszteri B."/>
            <person name="Gruber A."/>
            <person name="Heijde M."/>
            <person name="Katinka M."/>
            <person name="Mock T."/>
            <person name="Valentin K."/>
            <person name="Verret F."/>
            <person name="Berges J.A."/>
            <person name="Brownlee C."/>
            <person name="Cadoret J.P."/>
            <person name="Chiovitti A."/>
            <person name="Choi C.J."/>
            <person name="Coesel S."/>
            <person name="De Martino A."/>
            <person name="Detter J.C."/>
            <person name="Durkin C."/>
            <person name="Falciatore A."/>
            <person name="Fournet J."/>
            <person name="Haruta M."/>
            <person name="Huysman M.J."/>
            <person name="Jenkins B.D."/>
            <person name="Jiroutova K."/>
            <person name="Jorgensen R.E."/>
            <person name="Joubert Y."/>
            <person name="Kaplan A."/>
            <person name="Kroger N."/>
            <person name="Kroth P.G."/>
            <person name="La Roche J."/>
            <person name="Lindquist E."/>
            <person name="Lommer M."/>
            <person name="Martin-Jezequel V."/>
            <person name="Lopez P.J."/>
            <person name="Lucas S."/>
            <person name="Mangogna M."/>
            <person name="McGinnis K."/>
            <person name="Medlin L.K."/>
            <person name="Montsant A."/>
            <person name="Oudot-Le Secq M.P."/>
            <person name="Napoli C."/>
            <person name="Obornik M."/>
            <person name="Parker M.S."/>
            <person name="Petit J.L."/>
            <person name="Porcel B.M."/>
            <person name="Poulsen N."/>
            <person name="Robison M."/>
            <person name="Rychlewski L."/>
            <person name="Rynearson T.A."/>
            <person name="Schmutz J."/>
            <person name="Shapiro H."/>
            <person name="Siaut M."/>
            <person name="Stanley M."/>
            <person name="Sussman M.R."/>
            <person name="Taylor A.R."/>
            <person name="Vardi A."/>
            <person name="von Dassow P."/>
            <person name="Vyverman W."/>
            <person name="Willis A."/>
            <person name="Wyrwicz L.S."/>
            <person name="Rokhsar D.S."/>
            <person name="Weissenbach J."/>
            <person name="Armbrust E.V."/>
            <person name="Green B.R."/>
            <person name="Van de Peer Y."/>
            <person name="Grigoriev I.V."/>
        </authorList>
    </citation>
    <scope>NUCLEOTIDE SEQUENCE [LARGE SCALE GENOMIC DNA]</scope>
    <source>
        <strain evidence="13 14">CCAP 1055/1</strain>
    </source>
</reference>
<gene>
    <name evidence="13" type="ORF">PHATRDRAFT_31367</name>
</gene>
<dbReference type="KEGG" id="pti:PHATRDRAFT_31367"/>
<evidence type="ECO:0000256" key="7">
    <source>
        <dbReference type="ARBA" id="ARBA00023002"/>
    </source>
</evidence>
<dbReference type="Pfam" id="PF00724">
    <property type="entry name" value="Oxidored_FMN"/>
    <property type="match status" value="1"/>
</dbReference>
<evidence type="ECO:0000313" key="13">
    <source>
        <dbReference type="EMBL" id="EEC42924.1"/>
    </source>
</evidence>
<evidence type="ECO:0000256" key="6">
    <source>
        <dbReference type="ARBA" id="ARBA00022723"/>
    </source>
</evidence>
<accession>B7GEN5</accession>
<dbReference type="SUPFAM" id="SSF51395">
    <property type="entry name" value="FMN-linked oxidoreductases"/>
    <property type="match status" value="1"/>
</dbReference>
<dbReference type="AlphaFoldDB" id="B7GEN5"/>
<dbReference type="GO" id="GO:0051536">
    <property type="term" value="F:iron-sulfur cluster binding"/>
    <property type="evidence" value="ECO:0007669"/>
    <property type="project" value="UniProtKB-KW"/>
</dbReference>
<protein>
    <submittedName>
        <fullName evidence="13">Uncharacterized protein</fullName>
    </submittedName>
</protein>
<dbReference type="PANTHER" id="PTHR42917:SF2">
    <property type="entry name" value="2,4-DIENOYL-COA REDUCTASE [(2E)-ENOYL-COA-PRODUCING]"/>
    <property type="match status" value="1"/>
</dbReference>
<dbReference type="InterPro" id="IPR051793">
    <property type="entry name" value="NADH:flavin_oxidoreductase"/>
</dbReference>
<dbReference type="PANTHER" id="PTHR42917">
    <property type="entry name" value="2,4-DIENOYL-COA REDUCTASE"/>
    <property type="match status" value="1"/>
</dbReference>
<dbReference type="InParanoid" id="B7GEN5"/>
<dbReference type="PaxDb" id="2850-Phatr31367"/>
<name>B7GEN5_PHATC</name>
<dbReference type="EMBL" id="CM000634">
    <property type="protein sequence ID" value="EEC42924.1"/>
    <property type="molecule type" value="Genomic_DNA"/>
</dbReference>
<evidence type="ECO:0000256" key="8">
    <source>
        <dbReference type="ARBA" id="ARBA00023004"/>
    </source>
</evidence>
<dbReference type="Proteomes" id="UP000000759">
    <property type="component" value="Chromosome 32"/>
</dbReference>
<evidence type="ECO:0000256" key="10">
    <source>
        <dbReference type="SAM" id="MobiDB-lite"/>
    </source>
</evidence>
<comment type="similarity">
    <text evidence="3">In the N-terminal section; belongs to the NADH:flavin oxidoreductase/NADH oxidase family.</text>
</comment>
<evidence type="ECO:0000256" key="1">
    <source>
        <dbReference type="ARBA" id="ARBA00001917"/>
    </source>
</evidence>
<dbReference type="GeneID" id="7199444"/>
<dbReference type="SMR" id="B7GEN5"/>
<sequence>MSSWLLCKGGVPSPKQLAGRTLRITGRCASNVPSSTEATSPTSSSSRTSTTADLRYPNLFRSLDLGPDIGVLPNRVLMGSMHTGLEGHSLPSWIADHHSLSRMATYFATRARGHVGLMVTGGIAPSRAGWTGPFSSQLLHEREVARHRVVTDAVHAVPVPLHHANSTTTVPARICLQILHTGRYAYHPFAVSASNTKSPISMFRARALTKAGVQQTVRDFVHTAVLAKQAGYDGVEVMGSEGYLLSQFLSPRTNQRTDDYGNASLANRARLALEIVQQTRAAVGNDFIIIFRLSLLDLVQDGLAFEESLQLATWLQDAGCTILNTGIGWHEARVPTISTTVPRAAFAFPTHALKAAKVVDIPIVATNRINHPQTAEDLLLNDTADLVSMARPFLADPYLLRKAYQNRPDEINTCIGCNQACLDHVFVGKTASCLVNPRACHETELPSIDRTTVRLPSAQRLRIGVVGAGPAGCAFSLAAAQRGHDVTLYDQQDSVGGQFHMAKKVPGKEEFHETLRYFRTMLEKEGVRVQLDTTVSFQDMERDDRDYSVDKWVIATGVTPRDPKIPGQDHSNVLSYIDVLKHRKPVGKRVAIIGAGGIGFDVAEYLLHHGDGDKDLLADEVSKEDFWRTWGIDTTLQTRGGLVVDSASRADIISTGAPKRELFLLQRKKGKLGKNLGKTTGWIHRATLAQSQAVTMLDGVAYEKIDEDGHLHVTLRDGQEKRVLPVDTIVVCAGQVEHHALQSEATEVAPGTDGVSWKDRVYTIGGAYAAGELDAKRAIDMGVRLAHSIHDPHVVPGEHVSQATPGVEERLYQLLRRFA</sequence>
<dbReference type="InterPro" id="IPR013785">
    <property type="entry name" value="Aldolase_TIM"/>
</dbReference>
<comment type="cofactor">
    <cofactor evidence="1">
        <name>FMN</name>
        <dbReference type="ChEBI" id="CHEBI:58210"/>
    </cofactor>
</comment>
<dbReference type="STRING" id="556484.B7GEN5"/>
<keyword evidence="8" id="KW-0408">Iron</keyword>
<keyword evidence="14" id="KW-1185">Reference proteome</keyword>
<dbReference type="eggNOG" id="KOG0134">
    <property type="taxonomic scope" value="Eukaryota"/>
</dbReference>
<comment type="cofactor">
    <cofactor evidence="2">
        <name>[4Fe-4S] cluster</name>
        <dbReference type="ChEBI" id="CHEBI:49883"/>
    </cofactor>
</comment>
<dbReference type="InterPro" id="IPR036188">
    <property type="entry name" value="FAD/NAD-bd_sf"/>
</dbReference>
<dbReference type="RefSeq" id="XP_002185559.1">
    <property type="nucleotide sequence ID" value="XM_002185523.1"/>
</dbReference>
<dbReference type="Gene3D" id="3.20.20.70">
    <property type="entry name" value="Aldolase class I"/>
    <property type="match status" value="1"/>
</dbReference>
<dbReference type="eggNOG" id="KOG1800">
    <property type="taxonomic scope" value="Eukaryota"/>
</dbReference>
<feature type="domain" description="FAD/NAD(P)-binding" evidence="12">
    <location>
        <begin position="463"/>
        <end position="772"/>
    </location>
</feature>
<dbReference type="Gene3D" id="3.40.50.720">
    <property type="entry name" value="NAD(P)-binding Rossmann-like Domain"/>
    <property type="match status" value="1"/>
</dbReference>
<evidence type="ECO:0000259" key="11">
    <source>
        <dbReference type="Pfam" id="PF00724"/>
    </source>
</evidence>
<reference evidence="14" key="2">
    <citation type="submission" date="2008-08" db="EMBL/GenBank/DDBJ databases">
        <authorList>
            <consortium name="Diatom Consortium"/>
            <person name="Grigoriev I."/>
            <person name="Grimwood J."/>
            <person name="Kuo A."/>
            <person name="Otillar R.P."/>
            <person name="Salamov A."/>
            <person name="Detter J.C."/>
            <person name="Lindquist E."/>
            <person name="Shapiro H."/>
            <person name="Lucas S."/>
            <person name="Glavina del Rio T."/>
            <person name="Pitluck S."/>
            <person name="Rokhsar D."/>
            <person name="Bowler C."/>
        </authorList>
    </citation>
    <scope>GENOME REANNOTATION</scope>
    <source>
        <strain evidence="14">CCAP 1055/1</strain>
    </source>
</reference>
<feature type="compositionally biased region" description="Low complexity" evidence="10">
    <location>
        <begin position="34"/>
        <end position="50"/>
    </location>
</feature>
<evidence type="ECO:0000256" key="9">
    <source>
        <dbReference type="ARBA" id="ARBA00023014"/>
    </source>
</evidence>
<evidence type="ECO:0000256" key="5">
    <source>
        <dbReference type="ARBA" id="ARBA00022643"/>
    </source>
</evidence>
<evidence type="ECO:0000259" key="12">
    <source>
        <dbReference type="Pfam" id="PF07992"/>
    </source>
</evidence>
<dbReference type="HOGENOM" id="CLU_012153_1_1_1"/>
<dbReference type="PRINTS" id="PR00368">
    <property type="entry name" value="FADPNR"/>
</dbReference>
<dbReference type="SUPFAM" id="SSF51971">
    <property type="entry name" value="Nucleotide-binding domain"/>
    <property type="match status" value="1"/>
</dbReference>
<keyword evidence="9" id="KW-0411">Iron-sulfur</keyword>
<dbReference type="Pfam" id="PF07992">
    <property type="entry name" value="Pyr_redox_2"/>
    <property type="match status" value="1"/>
</dbReference>
<dbReference type="OrthoDB" id="276546at2759"/>
<proteinExistence type="inferred from homology"/>
<keyword evidence="7" id="KW-0560">Oxidoreductase</keyword>
<dbReference type="Gene3D" id="3.50.50.60">
    <property type="entry name" value="FAD/NAD(P)-binding domain"/>
    <property type="match status" value="1"/>
</dbReference>
<dbReference type="GO" id="GO:0016491">
    <property type="term" value="F:oxidoreductase activity"/>
    <property type="evidence" value="ECO:0007669"/>
    <property type="project" value="UniProtKB-KW"/>
</dbReference>
<feature type="region of interest" description="Disordered" evidence="10">
    <location>
        <begin position="28"/>
        <end position="50"/>
    </location>
</feature>
<keyword evidence="6" id="KW-0479">Metal-binding</keyword>
<evidence type="ECO:0000256" key="4">
    <source>
        <dbReference type="ARBA" id="ARBA00022630"/>
    </source>
</evidence>
<organism evidence="13 14">
    <name type="scientific">Phaeodactylum tricornutum (strain CCAP 1055/1)</name>
    <dbReference type="NCBI Taxonomy" id="556484"/>
    <lineage>
        <taxon>Eukaryota</taxon>
        <taxon>Sar</taxon>
        <taxon>Stramenopiles</taxon>
        <taxon>Ochrophyta</taxon>
        <taxon>Bacillariophyta</taxon>
        <taxon>Bacillariophyceae</taxon>
        <taxon>Bacillariophycidae</taxon>
        <taxon>Naviculales</taxon>
        <taxon>Phaeodactylaceae</taxon>
        <taxon>Phaeodactylum</taxon>
    </lineage>
</organism>
<dbReference type="CDD" id="cd02930">
    <property type="entry name" value="DCR_FMN"/>
    <property type="match status" value="1"/>
</dbReference>
<dbReference type="GO" id="GO:0046872">
    <property type="term" value="F:metal ion binding"/>
    <property type="evidence" value="ECO:0007669"/>
    <property type="project" value="UniProtKB-KW"/>
</dbReference>
<evidence type="ECO:0000256" key="2">
    <source>
        <dbReference type="ARBA" id="ARBA00001966"/>
    </source>
</evidence>
<evidence type="ECO:0000256" key="3">
    <source>
        <dbReference type="ARBA" id="ARBA00011048"/>
    </source>
</evidence>